<dbReference type="FunFam" id="3.30.200.20:FF:000057">
    <property type="entry name" value="Serine/threonine-protein kinase DCLK1 isoform 2"/>
    <property type="match status" value="1"/>
</dbReference>
<dbReference type="InterPro" id="IPR036572">
    <property type="entry name" value="Doublecortin_dom_sf"/>
</dbReference>
<evidence type="ECO:0000256" key="14">
    <source>
        <dbReference type="ARBA" id="ARBA00048679"/>
    </source>
</evidence>
<keyword evidence="10" id="KW-0418">Kinase</keyword>
<dbReference type="GO" id="GO:0035556">
    <property type="term" value="P:intracellular signal transduction"/>
    <property type="evidence" value="ECO:0007669"/>
    <property type="project" value="InterPro"/>
</dbReference>
<keyword evidence="11 19" id="KW-0067">ATP-binding</keyword>
<evidence type="ECO:0000256" key="12">
    <source>
        <dbReference type="ARBA" id="ARBA00023212"/>
    </source>
</evidence>
<evidence type="ECO:0000256" key="17">
    <source>
        <dbReference type="ARBA" id="ARBA00079902"/>
    </source>
</evidence>
<comment type="catalytic activity">
    <reaction evidence="14">
        <text>L-seryl-[protein] + ATP = O-phospho-L-seryl-[protein] + ADP + H(+)</text>
        <dbReference type="Rhea" id="RHEA:17989"/>
        <dbReference type="Rhea" id="RHEA-COMP:9863"/>
        <dbReference type="Rhea" id="RHEA-COMP:11604"/>
        <dbReference type="ChEBI" id="CHEBI:15378"/>
        <dbReference type="ChEBI" id="CHEBI:29999"/>
        <dbReference type="ChEBI" id="CHEBI:30616"/>
        <dbReference type="ChEBI" id="CHEBI:83421"/>
        <dbReference type="ChEBI" id="CHEBI:456216"/>
        <dbReference type="EC" id="2.7.11.1"/>
    </reaction>
</comment>
<feature type="compositionally biased region" description="Gly residues" evidence="20">
    <location>
        <begin position="25"/>
        <end position="39"/>
    </location>
</feature>
<accession>A0A669PKH7</accession>
<comment type="subcellular location">
    <subcellularLocation>
        <location evidence="1">Cytoplasm</location>
        <location evidence="1">Cytoskeleton</location>
    </subcellularLocation>
</comment>
<dbReference type="CDD" id="cd14184">
    <property type="entry name" value="STKc_DCKL2"/>
    <property type="match status" value="1"/>
</dbReference>
<evidence type="ECO:0000256" key="18">
    <source>
        <dbReference type="ARBA" id="ARBA00080759"/>
    </source>
</evidence>
<keyword evidence="8" id="KW-0677">Repeat</keyword>
<evidence type="ECO:0000256" key="8">
    <source>
        <dbReference type="ARBA" id="ARBA00022737"/>
    </source>
</evidence>
<dbReference type="PROSITE" id="PS00108">
    <property type="entry name" value="PROTEIN_KINASE_ST"/>
    <property type="match status" value="1"/>
</dbReference>
<feature type="region of interest" description="Disordered" evidence="20">
    <location>
        <begin position="295"/>
        <end position="354"/>
    </location>
</feature>
<dbReference type="FunFam" id="3.10.20.230:FF:000002">
    <property type="entry name" value="serine/threonine-protein kinase DCLK2 isoform X1"/>
    <property type="match status" value="1"/>
</dbReference>
<keyword evidence="24" id="KW-1185">Reference proteome</keyword>
<dbReference type="GO" id="GO:0004674">
    <property type="term" value="F:protein serine/threonine kinase activity"/>
    <property type="evidence" value="ECO:0007669"/>
    <property type="project" value="UniProtKB-KW"/>
</dbReference>
<dbReference type="Ensembl" id="ENSPCLT00000002979.1">
    <property type="protein sequence ID" value="ENSPCLP00000002201.1"/>
    <property type="gene ID" value="ENSPCLG00000001842.1"/>
</dbReference>
<evidence type="ECO:0000256" key="4">
    <source>
        <dbReference type="ARBA" id="ARBA00022490"/>
    </source>
</evidence>
<evidence type="ECO:0000256" key="19">
    <source>
        <dbReference type="PROSITE-ProRule" id="PRU10141"/>
    </source>
</evidence>
<evidence type="ECO:0000313" key="24">
    <source>
        <dbReference type="Proteomes" id="UP000472261"/>
    </source>
</evidence>
<evidence type="ECO:0000256" key="7">
    <source>
        <dbReference type="ARBA" id="ARBA00022679"/>
    </source>
</evidence>
<dbReference type="Pfam" id="PF00069">
    <property type="entry name" value="Pkinase"/>
    <property type="match status" value="1"/>
</dbReference>
<dbReference type="InterPro" id="IPR000719">
    <property type="entry name" value="Prot_kinase_dom"/>
</dbReference>
<dbReference type="SUPFAM" id="SSF89837">
    <property type="entry name" value="Doublecortin (DC)"/>
    <property type="match status" value="2"/>
</dbReference>
<proteinExistence type="inferred from homology"/>
<dbReference type="InterPro" id="IPR011009">
    <property type="entry name" value="Kinase-like_dom_sf"/>
</dbReference>
<comment type="catalytic activity">
    <reaction evidence="13">
        <text>L-threonyl-[protein] + ATP = O-phospho-L-threonyl-[protein] + ADP + H(+)</text>
        <dbReference type="Rhea" id="RHEA:46608"/>
        <dbReference type="Rhea" id="RHEA-COMP:11060"/>
        <dbReference type="Rhea" id="RHEA-COMP:11605"/>
        <dbReference type="ChEBI" id="CHEBI:15378"/>
        <dbReference type="ChEBI" id="CHEBI:30013"/>
        <dbReference type="ChEBI" id="CHEBI:30616"/>
        <dbReference type="ChEBI" id="CHEBI:61977"/>
        <dbReference type="ChEBI" id="CHEBI:456216"/>
        <dbReference type="EC" id="2.7.11.1"/>
    </reaction>
</comment>
<evidence type="ECO:0000256" key="13">
    <source>
        <dbReference type="ARBA" id="ARBA00047899"/>
    </source>
</evidence>
<name>A0A669PKH7_PHACC</name>
<dbReference type="FunFam" id="3.10.20.230:FF:000001">
    <property type="entry name" value="serine/threonine-protein kinase DCLK1 isoform X1"/>
    <property type="match status" value="1"/>
</dbReference>
<dbReference type="InterPro" id="IPR008271">
    <property type="entry name" value="Ser/Thr_kinase_AS"/>
</dbReference>
<reference evidence="23" key="2">
    <citation type="submission" date="2025-09" db="UniProtKB">
        <authorList>
            <consortium name="Ensembl"/>
        </authorList>
    </citation>
    <scope>IDENTIFICATION</scope>
</reference>
<reference evidence="23" key="1">
    <citation type="submission" date="2025-08" db="UniProtKB">
        <authorList>
            <consortium name="Ensembl"/>
        </authorList>
    </citation>
    <scope>IDENTIFICATION</scope>
</reference>
<feature type="domain" description="Protein kinase" evidence="21">
    <location>
        <begin position="374"/>
        <end position="631"/>
    </location>
</feature>
<organism evidence="23 24">
    <name type="scientific">Phasianus colchicus</name>
    <name type="common">Common pheasant</name>
    <dbReference type="NCBI Taxonomy" id="9054"/>
    <lineage>
        <taxon>Eukaryota</taxon>
        <taxon>Metazoa</taxon>
        <taxon>Chordata</taxon>
        <taxon>Craniata</taxon>
        <taxon>Vertebrata</taxon>
        <taxon>Euteleostomi</taxon>
        <taxon>Archelosauria</taxon>
        <taxon>Archosauria</taxon>
        <taxon>Dinosauria</taxon>
        <taxon>Saurischia</taxon>
        <taxon>Theropoda</taxon>
        <taxon>Coelurosauria</taxon>
        <taxon>Aves</taxon>
        <taxon>Neognathae</taxon>
        <taxon>Galloanserae</taxon>
        <taxon>Galliformes</taxon>
        <taxon>Phasianidae</taxon>
        <taxon>Phasianinae</taxon>
        <taxon>Phasianus</taxon>
    </lineage>
</organism>
<evidence type="ECO:0000256" key="1">
    <source>
        <dbReference type="ARBA" id="ARBA00004245"/>
    </source>
</evidence>
<dbReference type="SUPFAM" id="SSF56112">
    <property type="entry name" value="Protein kinase-like (PK-like)"/>
    <property type="match status" value="1"/>
</dbReference>
<feature type="compositionally biased region" description="Basic and acidic residues" evidence="20">
    <location>
        <begin position="7"/>
        <end position="19"/>
    </location>
</feature>
<evidence type="ECO:0000256" key="15">
    <source>
        <dbReference type="ARBA" id="ARBA00070436"/>
    </source>
</evidence>
<dbReference type="AlphaFoldDB" id="A0A669PKH7"/>
<sequence length="676" mass="74490">MASSRSIELEHFDERDKRQQRAGPRRGGSGSGGGAGPRGNGLIPSPAHSAHCSLYRTRTLQALSSEKKARKARFYRNGDKYFKGLVYAISSDRFRSFDALLAELTRSLSDNVNLPQGVRTIYTIDGSKKLSSLDELLEGESYVCASNEPYRKVDYTKNVNPNWCVNIRTGSTRSLTSLTSTKSEVKESKDFIKPKLVTVIRSGVKPRKAVRILLNKKTAHSFEQVLTDITEAIKLDSGVVKRLCTLDGKQVTCLQDFFGDDDVFIACGPEKYRYAQDDFVLDHSECRVMKSSYSRSSGMRYSGSKSPGPSRRSKSPASGTTSRMINGTPSSQLSTPKSTKSSSSSPTSPGSFRGLKVSVNGNKCSGSSTILEKYKVGKVIGDGNFAVVKECIERSTGKEFALKIIDKAKCCGKEHLIENEVSILRRVKHPNIIMLIEEMDTPTELYLVMELVKGGDLFDAITSSTKYTERDGSAMVYNLASALKYLHGLNIVHRDIKPENLLVCEYADGTKSLKLGDFGLATVVEGPLYTVCGTPTYVAPEIIAETGYGLKVDIWAAGVITYILLCGFPPFRSENNLQEDLFDQILVGKLEFPSPYWDNITDSAKELISLMLHVNTEARYTAAQILSHPWVSDDTSQENNMQAEVTGKLKQHFNNTLPKQNNTSAGVSVIMFDLTV</sequence>
<dbReference type="EC" id="2.7.11.1" evidence="3"/>
<keyword evidence="5" id="KW-0723">Serine/threonine-protein kinase</keyword>
<dbReference type="FunFam" id="1.10.510.10:FF:000066">
    <property type="entry name" value="Serine/threonine-protein kinase DCLK1 isoform 2"/>
    <property type="match status" value="1"/>
</dbReference>
<dbReference type="PROSITE" id="PS50309">
    <property type="entry name" value="DC"/>
    <property type="match status" value="2"/>
</dbReference>
<comment type="similarity">
    <text evidence="2">Belongs to the protein kinase superfamily. CAMK Ser/Thr protein kinase family. CaMK subfamily.</text>
</comment>
<dbReference type="CDD" id="cd17069">
    <property type="entry name" value="DCX2"/>
    <property type="match status" value="1"/>
</dbReference>
<dbReference type="PROSITE" id="PS00107">
    <property type="entry name" value="PROTEIN_KINASE_ATP"/>
    <property type="match status" value="1"/>
</dbReference>
<dbReference type="SMART" id="SM00220">
    <property type="entry name" value="S_TKc"/>
    <property type="match status" value="1"/>
</dbReference>
<dbReference type="Gene3D" id="1.10.510.10">
    <property type="entry name" value="Transferase(Phosphotransferase) domain 1"/>
    <property type="match status" value="1"/>
</dbReference>
<dbReference type="Pfam" id="PF03607">
    <property type="entry name" value="DCX"/>
    <property type="match status" value="2"/>
</dbReference>
<feature type="compositionally biased region" description="Low complexity" evidence="20">
    <location>
        <begin position="328"/>
        <end position="351"/>
    </location>
</feature>
<evidence type="ECO:0000259" key="21">
    <source>
        <dbReference type="PROSITE" id="PS50011"/>
    </source>
</evidence>
<evidence type="ECO:0000256" key="11">
    <source>
        <dbReference type="ARBA" id="ARBA00022840"/>
    </source>
</evidence>
<evidence type="ECO:0000256" key="20">
    <source>
        <dbReference type="SAM" id="MobiDB-lite"/>
    </source>
</evidence>
<protein>
    <recommendedName>
        <fullName evidence="15">Serine/threonine-protein kinase DCLK2</fullName>
        <ecNumber evidence="3">2.7.11.1</ecNumber>
    </recommendedName>
    <alternativeName>
        <fullName evidence="18">CaMK-like CREB regulatory kinase 2</fullName>
    </alternativeName>
    <alternativeName>
        <fullName evidence="16">Doublecortin-like and CAM kinase-like 2</fullName>
    </alternativeName>
    <alternativeName>
        <fullName evidence="17">Doublecortin-like kinase 2</fullName>
    </alternativeName>
</protein>
<keyword evidence="12" id="KW-0206">Cytoskeleton</keyword>
<feature type="region of interest" description="Disordered" evidence="20">
    <location>
        <begin position="1"/>
        <end position="47"/>
    </location>
</feature>
<feature type="compositionally biased region" description="Low complexity" evidence="20">
    <location>
        <begin position="295"/>
        <end position="319"/>
    </location>
</feature>
<dbReference type="InterPro" id="IPR017441">
    <property type="entry name" value="Protein_kinase_ATP_BS"/>
</dbReference>
<dbReference type="InterPro" id="IPR003533">
    <property type="entry name" value="Doublecortin_dom"/>
</dbReference>
<evidence type="ECO:0000256" key="3">
    <source>
        <dbReference type="ARBA" id="ARBA00012513"/>
    </source>
</evidence>
<evidence type="ECO:0000256" key="6">
    <source>
        <dbReference type="ARBA" id="ARBA00022553"/>
    </source>
</evidence>
<keyword evidence="7" id="KW-0808">Transferase</keyword>
<feature type="domain" description="Doublecortin" evidence="22">
    <location>
        <begin position="70"/>
        <end position="156"/>
    </location>
</feature>
<evidence type="ECO:0000313" key="23">
    <source>
        <dbReference type="Ensembl" id="ENSPCLP00000002201.1"/>
    </source>
</evidence>
<dbReference type="CDD" id="cd17141">
    <property type="entry name" value="DCX1_DCLK2"/>
    <property type="match status" value="1"/>
</dbReference>
<keyword evidence="9 19" id="KW-0547">Nucleotide-binding</keyword>
<evidence type="ECO:0000256" key="16">
    <source>
        <dbReference type="ARBA" id="ARBA00079695"/>
    </source>
</evidence>
<feature type="domain" description="Doublecortin" evidence="22">
    <location>
        <begin position="195"/>
        <end position="278"/>
    </location>
</feature>
<evidence type="ECO:0000259" key="22">
    <source>
        <dbReference type="PROSITE" id="PS50309"/>
    </source>
</evidence>
<keyword evidence="4" id="KW-0963">Cytoplasm</keyword>
<dbReference type="SMART" id="SM00537">
    <property type="entry name" value="DCX"/>
    <property type="match status" value="2"/>
</dbReference>
<dbReference type="GO" id="GO:0005524">
    <property type="term" value="F:ATP binding"/>
    <property type="evidence" value="ECO:0007669"/>
    <property type="project" value="UniProtKB-UniRule"/>
</dbReference>
<keyword evidence="6" id="KW-0597">Phosphoprotein</keyword>
<dbReference type="PROSITE" id="PS50011">
    <property type="entry name" value="PROTEIN_KINASE_DOM"/>
    <property type="match status" value="1"/>
</dbReference>
<dbReference type="GO" id="GO:0007417">
    <property type="term" value="P:central nervous system development"/>
    <property type="evidence" value="ECO:0007669"/>
    <property type="project" value="UniProtKB-ARBA"/>
</dbReference>
<feature type="binding site" evidence="19">
    <location>
        <position position="403"/>
    </location>
    <ligand>
        <name>ATP</name>
        <dbReference type="ChEBI" id="CHEBI:30616"/>
    </ligand>
</feature>
<dbReference type="GO" id="GO:0005856">
    <property type="term" value="C:cytoskeleton"/>
    <property type="evidence" value="ECO:0007669"/>
    <property type="project" value="UniProtKB-SubCell"/>
</dbReference>
<dbReference type="PANTHER" id="PTHR24347">
    <property type="entry name" value="SERINE/THREONINE-PROTEIN KINASE"/>
    <property type="match status" value="1"/>
</dbReference>
<evidence type="ECO:0000256" key="10">
    <source>
        <dbReference type="ARBA" id="ARBA00022777"/>
    </source>
</evidence>
<evidence type="ECO:0000256" key="5">
    <source>
        <dbReference type="ARBA" id="ARBA00022527"/>
    </source>
</evidence>
<dbReference type="Gene3D" id="3.10.20.230">
    <property type="entry name" value="Doublecortin domain"/>
    <property type="match status" value="2"/>
</dbReference>
<evidence type="ECO:0000256" key="9">
    <source>
        <dbReference type="ARBA" id="ARBA00022741"/>
    </source>
</evidence>
<dbReference type="Proteomes" id="UP000472261">
    <property type="component" value="Unplaced"/>
</dbReference>
<evidence type="ECO:0000256" key="2">
    <source>
        <dbReference type="ARBA" id="ARBA00005354"/>
    </source>
</evidence>
<dbReference type="Gene3D" id="3.30.200.20">
    <property type="entry name" value="Phosphorylase Kinase, domain 1"/>
    <property type="match status" value="1"/>
</dbReference>